<accession>A0A241XSP4</accession>
<sequence>MKIRKDGIQVVIPRLAISSYFPYAEDGQGLALVAAIKFRDETLAVKGQTSLLRSIPHIKPKAGSSPLAGVFLSVQARGPGQKPKAAFMALYTNESGESRKKSFGIAKLGYLNAFRKAAQFRVEKNNLQIDWESMQAPRPNAQQYSLICSLADDIPLPRSENARPAV</sequence>
<name>A0A241XSP4_PSEAI</name>
<protein>
    <submittedName>
        <fullName evidence="1">Uncharacterized protein</fullName>
    </submittedName>
</protein>
<reference evidence="1 2" key="1">
    <citation type="submission" date="2017-05" db="EMBL/GenBank/DDBJ databases">
        <authorList>
            <person name="Song R."/>
            <person name="Chenine A.L."/>
            <person name="Ruprecht R.M."/>
        </authorList>
    </citation>
    <scope>NUCLEOTIDE SEQUENCE [LARGE SCALE GENOMIC DNA]</scope>
    <source>
        <strain evidence="1 2">S567_C10_BS</strain>
    </source>
</reference>
<evidence type="ECO:0000313" key="1">
    <source>
        <dbReference type="EMBL" id="OTI63108.1"/>
    </source>
</evidence>
<proteinExistence type="predicted"/>
<dbReference type="EMBL" id="NFFZ01000004">
    <property type="protein sequence ID" value="OTI63108.1"/>
    <property type="molecule type" value="Genomic_DNA"/>
</dbReference>
<dbReference type="Proteomes" id="UP000194857">
    <property type="component" value="Unassembled WGS sequence"/>
</dbReference>
<comment type="caution">
    <text evidence="1">The sequence shown here is derived from an EMBL/GenBank/DDBJ whole genome shotgun (WGS) entry which is preliminary data.</text>
</comment>
<evidence type="ECO:0000313" key="2">
    <source>
        <dbReference type="Proteomes" id="UP000194857"/>
    </source>
</evidence>
<gene>
    <name evidence="1" type="ORF">CAZ10_09735</name>
</gene>
<dbReference type="AlphaFoldDB" id="A0A241XSP4"/>
<organism evidence="1 2">
    <name type="scientific">Pseudomonas aeruginosa</name>
    <dbReference type="NCBI Taxonomy" id="287"/>
    <lineage>
        <taxon>Bacteria</taxon>
        <taxon>Pseudomonadati</taxon>
        <taxon>Pseudomonadota</taxon>
        <taxon>Gammaproteobacteria</taxon>
        <taxon>Pseudomonadales</taxon>
        <taxon>Pseudomonadaceae</taxon>
        <taxon>Pseudomonas</taxon>
    </lineage>
</organism>
<dbReference type="RefSeq" id="WP_065327643.1">
    <property type="nucleotide sequence ID" value="NZ_NFFZ01000004.1"/>
</dbReference>